<feature type="non-terminal residue" evidence="1">
    <location>
        <position position="1245"/>
    </location>
</feature>
<feature type="non-terminal residue" evidence="1">
    <location>
        <position position="1"/>
    </location>
</feature>
<sequence length="1245" mass="138622">FNDSSSNPNSPTGFELLNELKISEYSSNFASTGENMNITLHQSYVNRSFDTIVNTSIINGNNFTLPSPIDTYFNSTYTNITVKDIIAPNKTIIIEDQLSSWQSIDLVTVATSFVVPSKSYLTNLSVYVGINDPEGNKCDLRVRVLKSQWVSGENEPDSSVATISSSGQMSFSSYIGWLNNFSLFSSMPVLLDPSITANNTFYIEITDLGADSDGMLWRYADDNPPTNIDDSNSYSKSGPNWNFIVNGFNNVDLNLIYDITPLNNTPNPEDIGLKINGEIVNGYVNINGTGYWESSIVNGSNSGILTYNVSAEWWDVECNITQVQINYTKTDLKASSTFQIAGSGQDVNWNVTRNGGLNYFGTDFSNYKINFSIPATWLDSSIKVFNGSIEFSINKRLLGNGYREIEVSNARNGTFWFLNATSSNLISSIDTYVEGVAKNDIANYTNIVRFNTTFTETVDNGNLNLSVYSPSPNYLNHTNIVDISLINPDTEFNVSDWDISNDVAQYGVFTSYLAWNNGTAAGFLMGNLTIIGETELKFINLPSLTFDADEIFNITAFFNDTGYVGVPPKNISDALVSYSINSNSYRTANITVLNNGLYNITFNCNDSEFNSNGPNTITINASKQYYYNQSETLNIIILGKTSLTVINPQDGANFDSSDSFNITVKYNNTIRSEIINSPYINYSLDGGNNYRWDNINPIGNNEYNITIYCNDTQFGNYGLQNIIVNASTQYYYNQSKSFSITITGNTALTFNRWPNQSFYYSDETFNVTAYYFDTSRNQALTGATINVNIQGEGVYANKYISEIGNGYYNITVNCSESVFNRYGSFTFQINGSKLNYYDYINSSFNMIIGNTSLLILSPLDGSVFSNSQIINITVQYSDVVKNQGIVNAEINYTLNGGIDWKNDNITYIGQGKYNITIDCNNTDFVSYGPNTIKINASKQYYNNLSKSVNILILSESTLTILSPLNGAAFDSANTFNITVKYNNSIRNEIISNPSINYSLDGGNSYRYDNIESIGNNMYNITVDCNDNDFGNYGLMNIIINTSKQFYYNQSDSFAISITGNTSLTLSKWPNKAFYYLNEIFNITANFNDTSRNQEITGAIIEVDVDGIPYITTPVYVGNGNYNITINCSRSIFSNYGQFNIRINASKINYHNKSDSSINLIIGITSLTLLSPLDGSVFNTDQVFNIIIQYDDLIKLEGISGAIIMYSLNEGISYRGDNVTYIGSGQYNITVYASHSDFNKFGFLDL</sequence>
<dbReference type="EMBL" id="LAZR01010964">
    <property type="protein sequence ID" value="KKM64123.1"/>
    <property type="molecule type" value="Genomic_DNA"/>
</dbReference>
<organism evidence="1">
    <name type="scientific">marine sediment metagenome</name>
    <dbReference type="NCBI Taxonomy" id="412755"/>
    <lineage>
        <taxon>unclassified sequences</taxon>
        <taxon>metagenomes</taxon>
        <taxon>ecological metagenomes</taxon>
    </lineage>
</organism>
<dbReference type="AlphaFoldDB" id="A0A0F9J3I7"/>
<accession>A0A0F9J3I7</accession>
<evidence type="ECO:0000313" key="1">
    <source>
        <dbReference type="EMBL" id="KKM64123.1"/>
    </source>
</evidence>
<proteinExistence type="predicted"/>
<reference evidence="1" key="1">
    <citation type="journal article" date="2015" name="Nature">
        <title>Complex archaea that bridge the gap between prokaryotes and eukaryotes.</title>
        <authorList>
            <person name="Spang A."/>
            <person name="Saw J.H."/>
            <person name="Jorgensen S.L."/>
            <person name="Zaremba-Niedzwiedzka K."/>
            <person name="Martijn J."/>
            <person name="Lind A.E."/>
            <person name="van Eijk R."/>
            <person name="Schleper C."/>
            <person name="Guy L."/>
            <person name="Ettema T.J."/>
        </authorList>
    </citation>
    <scope>NUCLEOTIDE SEQUENCE</scope>
</reference>
<comment type="caution">
    <text evidence="1">The sequence shown here is derived from an EMBL/GenBank/DDBJ whole genome shotgun (WGS) entry which is preliminary data.</text>
</comment>
<name>A0A0F9J3I7_9ZZZZ</name>
<gene>
    <name evidence="1" type="ORF">LCGC14_1504550</name>
</gene>
<protein>
    <submittedName>
        <fullName evidence="1">Uncharacterized protein</fullName>
    </submittedName>
</protein>